<keyword evidence="4" id="KW-1185">Reference proteome</keyword>
<dbReference type="SMART" id="SM00280">
    <property type="entry name" value="KAZAL"/>
    <property type="match status" value="2"/>
</dbReference>
<evidence type="ECO:0000313" key="3">
    <source>
        <dbReference type="EMBL" id="GFS07582.1"/>
    </source>
</evidence>
<dbReference type="InterPro" id="IPR036058">
    <property type="entry name" value="Kazal_dom_sf"/>
</dbReference>
<dbReference type="Proteomes" id="UP000762676">
    <property type="component" value="Unassembled WGS sequence"/>
</dbReference>
<reference evidence="3 4" key="1">
    <citation type="journal article" date="2021" name="Elife">
        <title>Chloroplast acquisition without the gene transfer in kleptoplastic sea slugs, Plakobranchus ocellatus.</title>
        <authorList>
            <person name="Maeda T."/>
            <person name="Takahashi S."/>
            <person name="Yoshida T."/>
            <person name="Shimamura S."/>
            <person name="Takaki Y."/>
            <person name="Nagai Y."/>
            <person name="Toyoda A."/>
            <person name="Suzuki Y."/>
            <person name="Arimoto A."/>
            <person name="Ishii H."/>
            <person name="Satoh N."/>
            <person name="Nishiyama T."/>
            <person name="Hasebe M."/>
            <person name="Maruyama T."/>
            <person name="Minagawa J."/>
            <person name="Obokata J."/>
            <person name="Shigenobu S."/>
        </authorList>
    </citation>
    <scope>NUCLEOTIDE SEQUENCE [LARGE SCALE GENOMIC DNA]</scope>
</reference>
<feature type="domain" description="Kazal-like" evidence="2">
    <location>
        <begin position="21"/>
        <end position="75"/>
    </location>
</feature>
<organism evidence="3 4">
    <name type="scientific">Elysia marginata</name>
    <dbReference type="NCBI Taxonomy" id="1093978"/>
    <lineage>
        <taxon>Eukaryota</taxon>
        <taxon>Metazoa</taxon>
        <taxon>Spiralia</taxon>
        <taxon>Lophotrochozoa</taxon>
        <taxon>Mollusca</taxon>
        <taxon>Gastropoda</taxon>
        <taxon>Heterobranchia</taxon>
        <taxon>Euthyneura</taxon>
        <taxon>Panpulmonata</taxon>
        <taxon>Sacoglossa</taxon>
        <taxon>Placobranchoidea</taxon>
        <taxon>Plakobranchidae</taxon>
        <taxon>Elysia</taxon>
    </lineage>
</organism>
<dbReference type="InterPro" id="IPR002350">
    <property type="entry name" value="Kazal_dom"/>
</dbReference>
<evidence type="ECO:0000256" key="1">
    <source>
        <dbReference type="SAM" id="SignalP"/>
    </source>
</evidence>
<feature type="domain" description="Kazal-like" evidence="2">
    <location>
        <begin position="77"/>
        <end position="120"/>
    </location>
</feature>
<sequence length="132" mass="14881">MAIFTLQIYLLVSCAAYLTFACDPSPTPVACPLIHAPVCVTFHKTFSNPCEMESQLCRLAQEGFHFVEKQENRDCCVGPMPFIYSPTCGSDGNTYSNRWDMSYSACQNKDYVLETTPDNCLDFPQDWLTHVS</sequence>
<proteinExistence type="predicted"/>
<feature type="signal peptide" evidence="1">
    <location>
        <begin position="1"/>
        <end position="21"/>
    </location>
</feature>
<protein>
    <submittedName>
        <fullName evidence="3">Kazal-type proteinase inhibitor</fullName>
    </submittedName>
</protein>
<gene>
    <name evidence="3" type="ORF">ElyMa_004736000</name>
</gene>
<evidence type="ECO:0000313" key="4">
    <source>
        <dbReference type="Proteomes" id="UP000762676"/>
    </source>
</evidence>
<dbReference type="Gene3D" id="3.30.60.30">
    <property type="match status" value="2"/>
</dbReference>
<dbReference type="EMBL" id="BMAT01009500">
    <property type="protein sequence ID" value="GFS07582.1"/>
    <property type="molecule type" value="Genomic_DNA"/>
</dbReference>
<evidence type="ECO:0000259" key="2">
    <source>
        <dbReference type="SMART" id="SM00280"/>
    </source>
</evidence>
<accession>A0AAV4IF36</accession>
<dbReference type="Pfam" id="PF00050">
    <property type="entry name" value="Kazal_1"/>
    <property type="match status" value="1"/>
</dbReference>
<feature type="chain" id="PRO_5043416569" evidence="1">
    <location>
        <begin position="22"/>
        <end position="132"/>
    </location>
</feature>
<dbReference type="SUPFAM" id="SSF100895">
    <property type="entry name" value="Kazal-type serine protease inhibitors"/>
    <property type="match status" value="2"/>
</dbReference>
<dbReference type="AlphaFoldDB" id="A0AAV4IF36"/>
<dbReference type="Pfam" id="PF07648">
    <property type="entry name" value="Kazal_2"/>
    <property type="match status" value="1"/>
</dbReference>
<name>A0AAV4IF36_9GAST</name>
<keyword evidence="1" id="KW-0732">Signal</keyword>
<comment type="caution">
    <text evidence="3">The sequence shown here is derived from an EMBL/GenBank/DDBJ whole genome shotgun (WGS) entry which is preliminary data.</text>
</comment>